<reference evidence="7 8" key="1">
    <citation type="submission" date="2018-06" db="EMBL/GenBank/DDBJ databases">
        <authorList>
            <consortium name="Pathogen Informatics"/>
            <person name="Doyle S."/>
        </authorList>
    </citation>
    <scope>NUCLEOTIDE SEQUENCE [LARGE SCALE GENOMIC DNA]</scope>
    <source>
        <strain evidence="7 8">NCTC10994</strain>
    </source>
</reference>
<feature type="transmembrane region" description="Helical" evidence="5">
    <location>
        <begin position="102"/>
        <end position="119"/>
    </location>
</feature>
<dbReference type="GO" id="GO:0006874">
    <property type="term" value="P:intracellular calcium ion homeostasis"/>
    <property type="evidence" value="ECO:0007669"/>
    <property type="project" value="TreeGrafter"/>
</dbReference>
<dbReference type="RefSeq" id="WP_072699777.1">
    <property type="nucleotide sequence ID" value="NZ_JAFBBL010000001.1"/>
</dbReference>
<evidence type="ECO:0000313" key="7">
    <source>
        <dbReference type="EMBL" id="SQI30464.1"/>
    </source>
</evidence>
<keyword evidence="3 5" id="KW-1133">Transmembrane helix</keyword>
<keyword evidence="8" id="KW-1185">Reference proteome</keyword>
<feature type="transmembrane region" description="Helical" evidence="5">
    <location>
        <begin position="302"/>
        <end position="320"/>
    </location>
</feature>
<evidence type="ECO:0000313" key="8">
    <source>
        <dbReference type="Proteomes" id="UP000249091"/>
    </source>
</evidence>
<name>A0A2X4X1Y4_9NOCA</name>
<dbReference type="NCBIfam" id="TIGR00367">
    <property type="entry name" value="calcium/sodium antiporter"/>
    <property type="match status" value="1"/>
</dbReference>
<feature type="transmembrane region" description="Helical" evidence="5">
    <location>
        <begin position="6"/>
        <end position="22"/>
    </location>
</feature>
<dbReference type="GO" id="GO:0008273">
    <property type="term" value="F:calcium, potassium:sodium antiporter activity"/>
    <property type="evidence" value="ECO:0007669"/>
    <property type="project" value="TreeGrafter"/>
</dbReference>
<dbReference type="AlphaFoldDB" id="A0A2X4X1Y4"/>
<feature type="domain" description="Sodium/calcium exchanger membrane region" evidence="6">
    <location>
        <begin position="177"/>
        <end position="319"/>
    </location>
</feature>
<comment type="subcellular location">
    <subcellularLocation>
        <location evidence="1">Membrane</location>
        <topology evidence="1">Multi-pass membrane protein</topology>
    </subcellularLocation>
</comment>
<accession>A0A2X4X1Y4</accession>
<dbReference type="EMBL" id="LS483468">
    <property type="protein sequence ID" value="SQI30464.1"/>
    <property type="molecule type" value="Genomic_DNA"/>
</dbReference>
<keyword evidence="4 5" id="KW-0472">Membrane</keyword>
<dbReference type="InterPro" id="IPR004837">
    <property type="entry name" value="NaCa_Exmemb"/>
</dbReference>
<evidence type="ECO:0000256" key="1">
    <source>
        <dbReference type="ARBA" id="ARBA00004141"/>
    </source>
</evidence>
<evidence type="ECO:0000259" key="6">
    <source>
        <dbReference type="Pfam" id="PF01699"/>
    </source>
</evidence>
<feature type="transmembrane region" description="Helical" evidence="5">
    <location>
        <begin position="29"/>
        <end position="47"/>
    </location>
</feature>
<feature type="transmembrane region" description="Helical" evidence="5">
    <location>
        <begin position="211"/>
        <end position="234"/>
    </location>
</feature>
<organism evidence="7 8">
    <name type="scientific">Rhodococcus coprophilus</name>
    <dbReference type="NCBI Taxonomy" id="38310"/>
    <lineage>
        <taxon>Bacteria</taxon>
        <taxon>Bacillati</taxon>
        <taxon>Actinomycetota</taxon>
        <taxon>Actinomycetes</taxon>
        <taxon>Mycobacteriales</taxon>
        <taxon>Nocardiaceae</taxon>
        <taxon>Rhodococcus</taxon>
    </lineage>
</organism>
<proteinExistence type="predicted"/>
<dbReference type="InterPro" id="IPR004481">
    <property type="entry name" value="K/Na/Ca-exchanger"/>
</dbReference>
<dbReference type="GO" id="GO:0005886">
    <property type="term" value="C:plasma membrane"/>
    <property type="evidence" value="ECO:0007669"/>
    <property type="project" value="TreeGrafter"/>
</dbReference>
<gene>
    <name evidence="7" type="primary">yrbG</name>
    <name evidence="7" type="ORF">NCTC10994_01620</name>
</gene>
<evidence type="ECO:0000256" key="2">
    <source>
        <dbReference type="ARBA" id="ARBA00022692"/>
    </source>
</evidence>
<dbReference type="PANTHER" id="PTHR10846">
    <property type="entry name" value="SODIUM/POTASSIUM/CALCIUM EXCHANGER"/>
    <property type="match status" value="1"/>
</dbReference>
<evidence type="ECO:0000256" key="3">
    <source>
        <dbReference type="ARBA" id="ARBA00022989"/>
    </source>
</evidence>
<feature type="transmembrane region" description="Helical" evidence="5">
    <location>
        <begin position="274"/>
        <end position="295"/>
    </location>
</feature>
<feature type="transmembrane region" description="Helical" evidence="5">
    <location>
        <begin position="166"/>
        <end position="191"/>
    </location>
</feature>
<dbReference type="Proteomes" id="UP000249091">
    <property type="component" value="Chromosome 1"/>
</dbReference>
<feature type="transmembrane region" description="Helical" evidence="5">
    <location>
        <begin position="67"/>
        <end position="90"/>
    </location>
</feature>
<protein>
    <submittedName>
        <fullName evidence="7">Inner membrane protein yrbG</fullName>
    </submittedName>
</protein>
<dbReference type="GO" id="GO:0005262">
    <property type="term" value="F:calcium channel activity"/>
    <property type="evidence" value="ECO:0007669"/>
    <property type="project" value="TreeGrafter"/>
</dbReference>
<dbReference type="PANTHER" id="PTHR10846:SF8">
    <property type="entry name" value="INNER MEMBRANE PROTEIN YRBG"/>
    <property type="match status" value="1"/>
</dbReference>
<dbReference type="Pfam" id="PF01699">
    <property type="entry name" value="Na_Ca_ex"/>
    <property type="match status" value="2"/>
</dbReference>
<dbReference type="KEGG" id="rcr:NCTC10994_01620"/>
<feature type="transmembrane region" description="Helical" evidence="5">
    <location>
        <begin position="125"/>
        <end position="145"/>
    </location>
</feature>
<feature type="transmembrane region" description="Helical" evidence="5">
    <location>
        <begin position="241"/>
        <end position="262"/>
    </location>
</feature>
<evidence type="ECO:0000256" key="4">
    <source>
        <dbReference type="ARBA" id="ARBA00023136"/>
    </source>
</evidence>
<evidence type="ECO:0000256" key="5">
    <source>
        <dbReference type="SAM" id="Phobius"/>
    </source>
</evidence>
<dbReference type="STRING" id="1219011.GCA_001895045_01777"/>
<dbReference type="InterPro" id="IPR044880">
    <property type="entry name" value="NCX_ion-bd_dom_sf"/>
</dbReference>
<feature type="domain" description="Sodium/calcium exchanger membrane region" evidence="6">
    <location>
        <begin position="3"/>
        <end position="143"/>
    </location>
</feature>
<sequence length="323" mass="32907">MNSVLGLVAGLVILVVGAEVLVRGGSRLAARLGITPIVIGVTVVALGTSAPELAVGIESAATGNSGLALGAIVGTNIVNLLLILGLSALIRTLHLGTQTLRIDLPAITLAAVLLWVTSADGRITAAEGVGLIAFGLLYTVLVIRAGRAEAAAVRLEYADEFSPDPVPWRLGATLTEVAMLLGGIAIVVLGADVLVDAAVASAQALGVSDTVIGLTVVAIGTSAPELVTTIVSTIRDERDIAIGNLLGSSVYNIVFILGATVLVTPGGMAVPDEIVRVDLPLMAAVAFLCIPAFLTGRRLSRAEGALFIGMYGVYLSFLLMTRT</sequence>
<keyword evidence="2 5" id="KW-0812">Transmembrane</keyword>
<dbReference type="Gene3D" id="1.20.1420.30">
    <property type="entry name" value="NCX, central ion-binding region"/>
    <property type="match status" value="1"/>
</dbReference>